<comment type="caution">
    <text evidence="2">The sequence shown here is derived from an EMBL/GenBank/DDBJ whole genome shotgun (WGS) entry which is preliminary data.</text>
</comment>
<feature type="transmembrane region" description="Helical" evidence="1">
    <location>
        <begin position="75"/>
        <end position="93"/>
    </location>
</feature>
<proteinExistence type="predicted"/>
<organism evidence="2 3">
    <name type="scientific">Platanthera guangdongensis</name>
    <dbReference type="NCBI Taxonomy" id="2320717"/>
    <lineage>
        <taxon>Eukaryota</taxon>
        <taxon>Viridiplantae</taxon>
        <taxon>Streptophyta</taxon>
        <taxon>Embryophyta</taxon>
        <taxon>Tracheophyta</taxon>
        <taxon>Spermatophyta</taxon>
        <taxon>Magnoliopsida</taxon>
        <taxon>Liliopsida</taxon>
        <taxon>Asparagales</taxon>
        <taxon>Orchidaceae</taxon>
        <taxon>Orchidoideae</taxon>
        <taxon>Orchideae</taxon>
        <taxon>Orchidinae</taxon>
        <taxon>Platanthera</taxon>
    </lineage>
</organism>
<name>A0ABR2M2G1_9ASPA</name>
<protein>
    <submittedName>
        <fullName evidence="2">Uncharacterized protein</fullName>
    </submittedName>
</protein>
<evidence type="ECO:0000256" key="1">
    <source>
        <dbReference type="SAM" id="Phobius"/>
    </source>
</evidence>
<sequence>MDEIALRNVRCSVRLETPADPAGEFSAGRITAVPSLSWCPSLQHAGYWKSSTVHRRSKSETAAMWTENGRLLQDVFSAALTLGVGLGVLFFWGETAKKRIFEQAGGHLIARLTWSVRATSAVGSWMMLLVD</sequence>
<gene>
    <name evidence="2" type="ORF">KSP40_PGU004816</name>
</gene>
<dbReference type="EMBL" id="JBBWWR010000013">
    <property type="protein sequence ID" value="KAK8956262.1"/>
    <property type="molecule type" value="Genomic_DNA"/>
</dbReference>
<reference evidence="2 3" key="1">
    <citation type="journal article" date="2022" name="Nat. Plants">
        <title>Genomes of leafy and leafless Platanthera orchids illuminate the evolution of mycoheterotrophy.</title>
        <authorList>
            <person name="Li M.H."/>
            <person name="Liu K.W."/>
            <person name="Li Z."/>
            <person name="Lu H.C."/>
            <person name="Ye Q.L."/>
            <person name="Zhang D."/>
            <person name="Wang J.Y."/>
            <person name="Li Y.F."/>
            <person name="Zhong Z.M."/>
            <person name="Liu X."/>
            <person name="Yu X."/>
            <person name="Liu D.K."/>
            <person name="Tu X.D."/>
            <person name="Liu B."/>
            <person name="Hao Y."/>
            <person name="Liao X.Y."/>
            <person name="Jiang Y.T."/>
            <person name="Sun W.H."/>
            <person name="Chen J."/>
            <person name="Chen Y.Q."/>
            <person name="Ai Y."/>
            <person name="Zhai J.W."/>
            <person name="Wu S.S."/>
            <person name="Zhou Z."/>
            <person name="Hsiao Y.Y."/>
            <person name="Wu W.L."/>
            <person name="Chen Y.Y."/>
            <person name="Lin Y.F."/>
            <person name="Hsu J.L."/>
            <person name="Li C.Y."/>
            <person name="Wang Z.W."/>
            <person name="Zhao X."/>
            <person name="Zhong W.Y."/>
            <person name="Ma X.K."/>
            <person name="Ma L."/>
            <person name="Huang J."/>
            <person name="Chen G.Z."/>
            <person name="Huang M.Z."/>
            <person name="Huang L."/>
            <person name="Peng D.H."/>
            <person name="Luo Y.B."/>
            <person name="Zou S.Q."/>
            <person name="Chen S.P."/>
            <person name="Lan S."/>
            <person name="Tsai W.C."/>
            <person name="Van de Peer Y."/>
            <person name="Liu Z.J."/>
        </authorList>
    </citation>
    <scope>NUCLEOTIDE SEQUENCE [LARGE SCALE GENOMIC DNA]</scope>
    <source>
        <strain evidence="2">Lor288</strain>
    </source>
</reference>
<evidence type="ECO:0000313" key="3">
    <source>
        <dbReference type="Proteomes" id="UP001412067"/>
    </source>
</evidence>
<keyword evidence="1" id="KW-0812">Transmembrane</keyword>
<keyword evidence="1" id="KW-1133">Transmembrane helix</keyword>
<accession>A0ABR2M2G1</accession>
<keyword evidence="1" id="KW-0472">Membrane</keyword>
<evidence type="ECO:0000313" key="2">
    <source>
        <dbReference type="EMBL" id="KAK8956262.1"/>
    </source>
</evidence>
<dbReference type="Proteomes" id="UP001412067">
    <property type="component" value="Unassembled WGS sequence"/>
</dbReference>
<keyword evidence="3" id="KW-1185">Reference proteome</keyword>